<dbReference type="Proteomes" id="UP000635245">
    <property type="component" value="Unassembled WGS sequence"/>
</dbReference>
<comment type="caution">
    <text evidence="1">The sequence shown here is derived from an EMBL/GenBank/DDBJ whole genome shotgun (WGS) entry which is preliminary data.</text>
</comment>
<name>A0A934R269_9PSEU</name>
<dbReference type="EMBL" id="JAENJH010000069">
    <property type="protein sequence ID" value="MBK1789509.1"/>
    <property type="molecule type" value="Genomic_DNA"/>
</dbReference>
<dbReference type="Gene3D" id="3.40.630.30">
    <property type="match status" value="1"/>
</dbReference>
<evidence type="ECO:0000313" key="2">
    <source>
        <dbReference type="Proteomes" id="UP000635245"/>
    </source>
</evidence>
<gene>
    <name evidence="1" type="ORF">JHE00_34740</name>
</gene>
<dbReference type="AlphaFoldDB" id="A0A934R269"/>
<dbReference type="InterPro" id="IPR016181">
    <property type="entry name" value="Acyl_CoA_acyltransferase"/>
</dbReference>
<organism evidence="1 2">
    <name type="scientific">Prauserella cavernicola</name>
    <dbReference type="NCBI Taxonomy" id="2800127"/>
    <lineage>
        <taxon>Bacteria</taxon>
        <taxon>Bacillati</taxon>
        <taxon>Actinomycetota</taxon>
        <taxon>Actinomycetes</taxon>
        <taxon>Pseudonocardiales</taxon>
        <taxon>Pseudonocardiaceae</taxon>
        <taxon>Prauserella</taxon>
    </lineage>
</organism>
<keyword evidence="2" id="KW-1185">Reference proteome</keyword>
<accession>A0A934R269</accession>
<feature type="non-terminal residue" evidence="1">
    <location>
        <position position="1"/>
    </location>
</feature>
<proteinExistence type="predicted"/>
<protein>
    <submittedName>
        <fullName evidence="1">GNAT family N-acetyltransferase</fullName>
    </submittedName>
</protein>
<dbReference type="SUPFAM" id="SSF55729">
    <property type="entry name" value="Acyl-CoA N-acyltransferases (Nat)"/>
    <property type="match status" value="1"/>
</dbReference>
<sequence>DRARELDASRVVLCSLDTMRTAHRLYERLGFRRLPERDCEPAPGVALIAYELPA</sequence>
<evidence type="ECO:0000313" key="1">
    <source>
        <dbReference type="EMBL" id="MBK1789509.1"/>
    </source>
</evidence>
<reference evidence="1" key="1">
    <citation type="submission" date="2020-12" db="EMBL/GenBank/DDBJ databases">
        <title>Prauserella sp. ASG 168, a novel actinomycete isolated from cave rock.</title>
        <authorList>
            <person name="Suriyachadkun C."/>
        </authorList>
    </citation>
    <scope>NUCLEOTIDE SEQUENCE</scope>
    <source>
        <strain evidence="1">ASG 168</strain>
    </source>
</reference>